<dbReference type="EMBL" id="CP060394">
    <property type="protein sequence ID" value="QNI34928.1"/>
    <property type="molecule type" value="Genomic_DNA"/>
</dbReference>
<dbReference type="Pfam" id="PF01497">
    <property type="entry name" value="Peripla_BP_2"/>
    <property type="match status" value="1"/>
</dbReference>
<dbReference type="InterPro" id="IPR002491">
    <property type="entry name" value="ABC_transptr_periplasmic_BD"/>
</dbReference>
<feature type="domain" description="Fe/B12 periplasmic-binding" evidence="1">
    <location>
        <begin position="2"/>
        <end position="251"/>
    </location>
</feature>
<proteinExistence type="predicted"/>
<dbReference type="Proteomes" id="UP000515312">
    <property type="component" value="Chromosome"/>
</dbReference>
<dbReference type="AlphaFoldDB" id="A0A7G8BQV8"/>
<dbReference type="SUPFAM" id="SSF53807">
    <property type="entry name" value="Helical backbone' metal receptor"/>
    <property type="match status" value="1"/>
</dbReference>
<evidence type="ECO:0000313" key="3">
    <source>
        <dbReference type="Proteomes" id="UP000515312"/>
    </source>
</evidence>
<dbReference type="Gene3D" id="3.40.50.1980">
    <property type="entry name" value="Nitrogenase molybdenum iron protein domain"/>
    <property type="match status" value="2"/>
</dbReference>
<sequence length="273" mass="29525">MRIVSLQPSVSVILNSLGHLDTLVACTRYCLDVVPELRRRNLPLVHDAWTTTTDELAALKPDLVIASVPYRQESLAAILKAGFSVLALAPHCLADIYSDIRLVGSVVHATEKAEAVIASMQSAIAEVSSKAALTGKRPCVYCEEWGKPLIHSQLWVKELVEAAGGDFVGSPGTVTEADVIAAANPDVMVMAWCGAGMRVPLERTVEKRGWQDLHAVGERRVFCITEELLNTPAPTLIGGLHALASVIHPEIFGQMQSPQMRCIDFEAEPSKLV</sequence>
<dbReference type="KEGG" id="adin:H7849_11115"/>
<dbReference type="PANTHER" id="PTHR30535:SF34">
    <property type="entry name" value="MOLYBDATE-BINDING PROTEIN MOLA"/>
    <property type="match status" value="1"/>
</dbReference>
<evidence type="ECO:0000313" key="2">
    <source>
        <dbReference type="EMBL" id="QNI34928.1"/>
    </source>
</evidence>
<gene>
    <name evidence="2" type="ORF">H7849_11115</name>
</gene>
<dbReference type="PANTHER" id="PTHR30535">
    <property type="entry name" value="VITAMIN B12-BINDING PROTEIN"/>
    <property type="match status" value="1"/>
</dbReference>
<dbReference type="PROSITE" id="PS50983">
    <property type="entry name" value="FE_B12_PBP"/>
    <property type="match status" value="1"/>
</dbReference>
<name>A0A7G8BQV8_9BACT</name>
<evidence type="ECO:0000259" key="1">
    <source>
        <dbReference type="PROSITE" id="PS50983"/>
    </source>
</evidence>
<organism evidence="2 3">
    <name type="scientific">Alloacidobacterium dinghuense</name>
    <dbReference type="NCBI Taxonomy" id="2763107"/>
    <lineage>
        <taxon>Bacteria</taxon>
        <taxon>Pseudomonadati</taxon>
        <taxon>Acidobacteriota</taxon>
        <taxon>Terriglobia</taxon>
        <taxon>Terriglobales</taxon>
        <taxon>Acidobacteriaceae</taxon>
        <taxon>Alloacidobacterium</taxon>
    </lineage>
</organism>
<keyword evidence="3" id="KW-1185">Reference proteome</keyword>
<reference evidence="2 3" key="1">
    <citation type="submission" date="2020-08" db="EMBL/GenBank/DDBJ databases">
        <title>Edaphobacter telluris sp. nov. and Acidobacterium dinghuensis sp. nov., two acidobacteria isolated from forest soil.</title>
        <authorList>
            <person name="Fu J."/>
            <person name="Qiu L."/>
        </authorList>
    </citation>
    <scope>NUCLEOTIDE SEQUENCE [LARGE SCALE GENOMIC DNA]</scope>
    <source>
        <strain evidence="2">4Y35</strain>
    </source>
</reference>
<accession>A0A7G8BQV8</accession>
<dbReference type="InterPro" id="IPR050902">
    <property type="entry name" value="ABC_Transporter_SBP"/>
</dbReference>
<protein>
    <submittedName>
        <fullName evidence="2">ABC transporter substrate-binding protein</fullName>
    </submittedName>
</protein>